<evidence type="ECO:0000256" key="1">
    <source>
        <dbReference type="ARBA" id="ARBA00007401"/>
    </source>
</evidence>
<dbReference type="OrthoDB" id="408532at2759"/>
<evidence type="ECO:0000259" key="6">
    <source>
        <dbReference type="Pfam" id="PF22666"/>
    </source>
</evidence>
<evidence type="ECO:0000256" key="3">
    <source>
        <dbReference type="ARBA" id="ARBA00023295"/>
    </source>
</evidence>
<protein>
    <submittedName>
        <fullName evidence="7">Uncharacterized protein</fullName>
    </submittedName>
</protein>
<dbReference type="EMBL" id="ML976053">
    <property type="protein sequence ID" value="KAF1941034.1"/>
    <property type="molecule type" value="Genomic_DNA"/>
</dbReference>
<evidence type="ECO:0000313" key="8">
    <source>
        <dbReference type="Proteomes" id="UP000800038"/>
    </source>
</evidence>
<dbReference type="GO" id="GO:0004553">
    <property type="term" value="F:hydrolase activity, hydrolyzing O-glycosyl compounds"/>
    <property type="evidence" value="ECO:0007669"/>
    <property type="project" value="InterPro"/>
</dbReference>
<feature type="domain" description="Beta-mannosidase-like galactose-binding" evidence="6">
    <location>
        <begin position="2"/>
        <end position="104"/>
    </location>
</feature>
<dbReference type="InterPro" id="IPR054593">
    <property type="entry name" value="Beta-mannosidase-like_N2"/>
</dbReference>
<accession>A0A6A5SN07</accession>
<dbReference type="InterPro" id="IPR036156">
    <property type="entry name" value="Beta-gal/glucu_dom_sf"/>
</dbReference>
<gene>
    <name evidence="7" type="ORF">EJ02DRAFT_503719</name>
</gene>
<evidence type="ECO:0000259" key="5">
    <source>
        <dbReference type="Pfam" id="PF18368"/>
    </source>
</evidence>
<feature type="domain" description="Glycoside hydrolase family 2 immunoglobulin-like beta-sandwich" evidence="4">
    <location>
        <begin position="150"/>
        <end position="257"/>
    </location>
</feature>
<dbReference type="InterPro" id="IPR006102">
    <property type="entry name" value="Ig-like_GH2"/>
</dbReference>
<name>A0A6A5SN07_9PLEO</name>
<reference evidence="7" key="1">
    <citation type="journal article" date="2020" name="Stud. Mycol.">
        <title>101 Dothideomycetes genomes: a test case for predicting lifestyles and emergence of pathogens.</title>
        <authorList>
            <person name="Haridas S."/>
            <person name="Albert R."/>
            <person name="Binder M."/>
            <person name="Bloem J."/>
            <person name="Labutti K."/>
            <person name="Salamov A."/>
            <person name="Andreopoulos B."/>
            <person name="Baker S."/>
            <person name="Barry K."/>
            <person name="Bills G."/>
            <person name="Bluhm B."/>
            <person name="Cannon C."/>
            <person name="Castanera R."/>
            <person name="Culley D."/>
            <person name="Daum C."/>
            <person name="Ezra D."/>
            <person name="Gonzalez J."/>
            <person name="Henrissat B."/>
            <person name="Kuo A."/>
            <person name="Liang C."/>
            <person name="Lipzen A."/>
            <person name="Lutzoni F."/>
            <person name="Magnuson J."/>
            <person name="Mondo S."/>
            <person name="Nolan M."/>
            <person name="Ohm R."/>
            <person name="Pangilinan J."/>
            <person name="Park H.-J."/>
            <person name="Ramirez L."/>
            <person name="Alfaro M."/>
            <person name="Sun H."/>
            <person name="Tritt A."/>
            <person name="Yoshinaga Y."/>
            <person name="Zwiers L.-H."/>
            <person name="Turgeon B."/>
            <person name="Goodwin S."/>
            <person name="Spatafora J."/>
            <person name="Crous P."/>
            <person name="Grigoriev I."/>
        </authorList>
    </citation>
    <scope>NUCLEOTIDE SEQUENCE</scope>
    <source>
        <strain evidence="7">CBS 161.51</strain>
    </source>
</reference>
<dbReference type="Pfam" id="PF18368">
    <property type="entry name" value="Ig_GlcNase"/>
    <property type="match status" value="1"/>
</dbReference>
<dbReference type="InterPro" id="IPR041351">
    <property type="entry name" value="Ig_GlcNase"/>
</dbReference>
<comment type="similarity">
    <text evidence="1">Belongs to the glycosyl hydrolase 2 family.</text>
</comment>
<dbReference type="PANTHER" id="PTHR43536:SF1">
    <property type="entry name" value="MANNOSYLGLYCOPROTEIN ENDO-BETA-MANNOSIDASE"/>
    <property type="match status" value="1"/>
</dbReference>
<dbReference type="Gene3D" id="2.60.40.10">
    <property type="entry name" value="Immunoglobulins"/>
    <property type="match status" value="3"/>
</dbReference>
<dbReference type="PANTHER" id="PTHR43536">
    <property type="entry name" value="MANNOSYLGLYCOPROTEIN ENDO-BETA-MANNOSIDASE"/>
    <property type="match status" value="1"/>
</dbReference>
<dbReference type="AlphaFoldDB" id="A0A6A5SN07"/>
<dbReference type="InterPro" id="IPR013783">
    <property type="entry name" value="Ig-like_fold"/>
</dbReference>
<dbReference type="Pfam" id="PF00703">
    <property type="entry name" value="Glyco_hydro_2"/>
    <property type="match status" value="1"/>
</dbReference>
<dbReference type="InterPro" id="IPR043534">
    <property type="entry name" value="EBDG/EBM"/>
</dbReference>
<dbReference type="GO" id="GO:0005975">
    <property type="term" value="P:carbohydrate metabolic process"/>
    <property type="evidence" value="ECO:0007669"/>
    <property type="project" value="InterPro"/>
</dbReference>
<sequence>MSKLFQNNVYTETNLFYSTNLDDIDTSPFQVPWYYRAEGVLGRQSTPNYYYTLKTSGISSEADIWLNGKLVVGKERQSGAYTGWEYDVTDVLRFGGEGNVFLVKVYPTNYDRDFALGFVDWNPYPPDNGTGIWRDIELKRTGQVSLSMPRITTRPALDGTIEIYLDVKNLNSTLKTSGYVDCAVFDPSGVKLNALKSTFSLSAGAQPTIHLAAKISNPQLWWPHQWGAQPLYSIQCNATTCPHKLSDSTPVTRFGLRTVASKLNKRYNNTTFFINSRRFQVLGAGYTSDMFLRFNQDKLGAQFQYVLDMGLNTIRLEGKQEHPFLYELADELGIMILAGWECCDKWEAWSYNDEGSGKLWSDADYEVAKLEMRHEAQMMQSHASMLGFLVGIDFWPADRATAIYIEALKASNWDIPIIASASQRGSPEQLGCMIGAAGFGSELGAGVGTPELSLLKRFLEPADLEDLWKAPDKGLYHMSTNARYGKPTSLEDYLLKSQMMNYEVTRSQFEAYTARWSASLARPATGMVYWMINNAWPSLHWNLYFGVRSALADLQTTVYNYQDRSIYLIDRRLTPTAPELPGRTVGIEVIGLDGKLIVKRSVDTSTELNSARRITVVPGLANITSVESVLARPSLDTLDWDNSTWYHTPVTKYSDFTAFNDMGRADFVVRVDGRKVLLENKSKMPEVFVRLNLVDGEGRDVVPVTWSENYMTLWPGEKMEIEVEYGCSWGKFRVEVCGRNMGKRVVELGGA</sequence>
<keyword evidence="2" id="KW-0378">Hydrolase</keyword>
<evidence type="ECO:0000256" key="2">
    <source>
        <dbReference type="ARBA" id="ARBA00022801"/>
    </source>
</evidence>
<dbReference type="Proteomes" id="UP000800038">
    <property type="component" value="Unassembled WGS sequence"/>
</dbReference>
<evidence type="ECO:0000313" key="7">
    <source>
        <dbReference type="EMBL" id="KAF1941034.1"/>
    </source>
</evidence>
<dbReference type="Gene3D" id="2.60.120.260">
    <property type="entry name" value="Galactose-binding domain-like"/>
    <property type="match status" value="1"/>
</dbReference>
<dbReference type="SUPFAM" id="SSF49785">
    <property type="entry name" value="Galactose-binding domain-like"/>
    <property type="match status" value="1"/>
</dbReference>
<dbReference type="SUPFAM" id="SSF49303">
    <property type="entry name" value="beta-Galactosidase/glucuronidase domain"/>
    <property type="match status" value="3"/>
</dbReference>
<dbReference type="Pfam" id="PF22666">
    <property type="entry name" value="Glyco_hydro_2_N2"/>
    <property type="match status" value="1"/>
</dbReference>
<dbReference type="InterPro" id="IPR017853">
    <property type="entry name" value="GH"/>
</dbReference>
<organism evidence="7 8">
    <name type="scientific">Clathrospora elynae</name>
    <dbReference type="NCBI Taxonomy" id="706981"/>
    <lineage>
        <taxon>Eukaryota</taxon>
        <taxon>Fungi</taxon>
        <taxon>Dikarya</taxon>
        <taxon>Ascomycota</taxon>
        <taxon>Pezizomycotina</taxon>
        <taxon>Dothideomycetes</taxon>
        <taxon>Pleosporomycetidae</taxon>
        <taxon>Pleosporales</taxon>
        <taxon>Diademaceae</taxon>
        <taxon>Clathrospora</taxon>
    </lineage>
</organism>
<feature type="domain" description="Exo-beta-D-glucosaminidase Ig-fold" evidence="5">
    <location>
        <begin position="645"/>
        <end position="741"/>
    </location>
</feature>
<dbReference type="Gene3D" id="3.20.20.80">
    <property type="entry name" value="Glycosidases"/>
    <property type="match status" value="1"/>
</dbReference>
<dbReference type="InterPro" id="IPR008979">
    <property type="entry name" value="Galactose-bd-like_sf"/>
</dbReference>
<keyword evidence="3" id="KW-0326">Glycosidase</keyword>
<keyword evidence="8" id="KW-1185">Reference proteome</keyword>
<dbReference type="SUPFAM" id="SSF51445">
    <property type="entry name" value="(Trans)glycosidases"/>
    <property type="match status" value="1"/>
</dbReference>
<evidence type="ECO:0000259" key="4">
    <source>
        <dbReference type="Pfam" id="PF00703"/>
    </source>
</evidence>
<proteinExistence type="inferred from homology"/>